<dbReference type="Pfam" id="PF02463">
    <property type="entry name" value="SMC_N"/>
    <property type="match status" value="1"/>
</dbReference>
<keyword evidence="16" id="KW-1185">Reference proteome</keyword>
<dbReference type="InterPro" id="IPR003395">
    <property type="entry name" value="RecF/RecN/SMC_N"/>
</dbReference>
<sequence length="1136" mass="129885">MAAKRRAVSPDSEGESSSKRARTTEDNDEQPTRSQRRRGRDKPEDDRVELEDDEAEEMEQTEPNEDDEIRFEEEHEEEIRAKVIGGNKVQGNIAEMGIIEKLELHQFMCHKYLEFTFGPQINFIIGHNGSGKSAVLSALTVALGGKANVTGRGSGLKSFIREGQGAAEVSVTLKNQGEDAYKYKEYGDSIVVTRRFTKEGSSSYKIKSKSGKVISTKRDELSAICDHMNIQVDNPMNILTQDSARQFLSASQPADKYRFFLRGTQLSQLSEEYSTCMENISQTQKILTSKSEMIPDLQQALKDAVRRLEEAEKAVEQQRKVNELKSELAWTHVTVKEKDLRTKLEAVAKCERNMKKIQEELNKAEACVIEISDFMKINLPYRKLYTLQKRPLHSERPSSEVSGIYKIFIEVKGDERTMNDSMKALNLQIESLKQKITEEEIRMAEFTQGKRDEIRRKLDDANTELKEAEDRLNEIKAELPRRETESKDARAKLGQLRERGDEVKRKIMNIKHQLQLVNEGEKNQLAPFGNKMEAVLTEISRTQWYGRKPVGPFGRYVKVRDPDAWAPIMRVQLGHAMSAFAVTDARDRRTLEQILKQHSNKPNIFISEVDIFDYSRGEPPEQYLTVLRALEVSDEYVLRLLINSSSIERILIAKTRADADSMLMQLGNGGVAWTADSYLVTRFPEGGGRSSLLQRIDRNSTDPRLQLFTSGDLQGERRRWEQELEQAEREYREMGDEAKSLKTAADAADKTFQSLKVSFTQATQRFREIKHKRDALQDEANVETPVGISTLQDALKEAEDEKDLTKKQFAEAEQKIAEINELQHPLMEELAVLKKEIDDFEGRRNQTTKLIEAAVGQRLQAQGSMTHYEKKLVEEQVKLDNAKNYADIVQDELVDWTKAAEKIKSTRVETRRTVEEVERNLKSVKAALEEQEKRQGASVEAIVEEVNKRKSALENARKELKMMVSLNKSLRKSIKVRLARWHEFRRHIALRCKIYFSYHLSNRGYFGKVLFDHVNGSLQLKVQTDDLAGTQGGGNREKDPRSLSGGEKSFSTICLLLSLWESIGCPIRCLDEFDVFMDAVNRRISMRMMIDTANASDRKQYILITPQDMTNITIGKTVRVHRMTDPERGQGVLAFT</sequence>
<evidence type="ECO:0000256" key="10">
    <source>
        <dbReference type="ARBA" id="ARBA00023204"/>
    </source>
</evidence>
<keyword evidence="7" id="KW-0067">ATP-binding</keyword>
<dbReference type="InterPro" id="IPR027417">
    <property type="entry name" value="P-loop_NTPase"/>
</dbReference>
<dbReference type="GO" id="GO:0003697">
    <property type="term" value="F:single-stranded DNA binding"/>
    <property type="evidence" value="ECO:0007669"/>
    <property type="project" value="TreeGrafter"/>
</dbReference>
<dbReference type="GO" id="GO:0030915">
    <property type="term" value="C:Smc5-Smc6 complex"/>
    <property type="evidence" value="ECO:0007669"/>
    <property type="project" value="TreeGrafter"/>
</dbReference>
<reference evidence="15 16" key="1">
    <citation type="submission" date="2019-02" db="EMBL/GenBank/DDBJ databases">
        <title>Genome sequencing of the rare red list fungi Phlebia centrifuga.</title>
        <authorList>
            <person name="Buettner E."/>
            <person name="Kellner H."/>
        </authorList>
    </citation>
    <scope>NUCLEOTIDE SEQUENCE [LARGE SCALE GENOMIC DNA]</scope>
    <source>
        <strain evidence="15 16">DSM 108282</strain>
    </source>
</reference>
<dbReference type="PANTHER" id="PTHR19306:SF6">
    <property type="entry name" value="STRUCTURAL MAINTENANCE OF CHROMOSOMES PROTEIN 6"/>
    <property type="match status" value="1"/>
</dbReference>
<keyword evidence="10" id="KW-0234">DNA repair</keyword>
<feature type="domain" description="RecF/RecN/SMC N-terminal" evidence="14">
    <location>
        <begin position="99"/>
        <end position="1121"/>
    </location>
</feature>
<dbReference type="GO" id="GO:0000724">
    <property type="term" value="P:double-strand break repair via homologous recombination"/>
    <property type="evidence" value="ECO:0007669"/>
    <property type="project" value="TreeGrafter"/>
</dbReference>
<comment type="subcellular location">
    <subcellularLocation>
        <location evidence="2">Chromosome</location>
    </subcellularLocation>
    <subcellularLocation>
        <location evidence="1">Nucleus</location>
    </subcellularLocation>
</comment>
<evidence type="ECO:0000256" key="9">
    <source>
        <dbReference type="ARBA" id="ARBA00023172"/>
    </source>
</evidence>
<evidence type="ECO:0000256" key="3">
    <source>
        <dbReference type="ARBA" id="ARBA00006793"/>
    </source>
</evidence>
<dbReference type="GO" id="GO:0035861">
    <property type="term" value="C:site of double-strand break"/>
    <property type="evidence" value="ECO:0007669"/>
    <property type="project" value="TreeGrafter"/>
</dbReference>
<dbReference type="GO" id="GO:0005634">
    <property type="term" value="C:nucleus"/>
    <property type="evidence" value="ECO:0007669"/>
    <property type="project" value="UniProtKB-SubCell"/>
</dbReference>
<dbReference type="GO" id="GO:0003684">
    <property type="term" value="F:damaged DNA binding"/>
    <property type="evidence" value="ECO:0007669"/>
    <property type="project" value="TreeGrafter"/>
</dbReference>
<evidence type="ECO:0000256" key="1">
    <source>
        <dbReference type="ARBA" id="ARBA00004123"/>
    </source>
</evidence>
<accession>A0A4S4KFT6</accession>
<evidence type="ECO:0000256" key="13">
    <source>
        <dbReference type="SAM" id="MobiDB-lite"/>
    </source>
</evidence>
<proteinExistence type="inferred from homology"/>
<keyword evidence="5" id="KW-0547">Nucleotide-binding</keyword>
<dbReference type="Proteomes" id="UP000309038">
    <property type="component" value="Unassembled WGS sequence"/>
</dbReference>
<comment type="similarity">
    <text evidence="3">Belongs to the SMC family. SMC6 subfamily.</text>
</comment>
<keyword evidence="9" id="KW-0233">DNA recombination</keyword>
<gene>
    <name evidence="15" type="ORF">EW026_g4896</name>
</gene>
<evidence type="ECO:0000256" key="11">
    <source>
        <dbReference type="ARBA" id="ARBA00023242"/>
    </source>
</evidence>
<feature type="region of interest" description="Disordered" evidence="13">
    <location>
        <begin position="1"/>
        <end position="70"/>
    </location>
</feature>
<evidence type="ECO:0000256" key="8">
    <source>
        <dbReference type="ARBA" id="ARBA00023054"/>
    </source>
</evidence>
<feature type="compositionally biased region" description="Basic and acidic residues" evidence="13">
    <location>
        <begin position="16"/>
        <end position="25"/>
    </location>
</feature>
<feature type="coiled-coil region" evidence="12">
    <location>
        <begin position="900"/>
        <end position="973"/>
    </location>
</feature>
<evidence type="ECO:0000259" key="14">
    <source>
        <dbReference type="Pfam" id="PF02463"/>
    </source>
</evidence>
<feature type="region of interest" description="Disordered" evidence="13">
    <location>
        <begin position="1027"/>
        <end position="1047"/>
    </location>
</feature>
<organism evidence="15 16">
    <name type="scientific">Hermanssonia centrifuga</name>
    <dbReference type="NCBI Taxonomy" id="98765"/>
    <lineage>
        <taxon>Eukaryota</taxon>
        <taxon>Fungi</taxon>
        <taxon>Dikarya</taxon>
        <taxon>Basidiomycota</taxon>
        <taxon>Agaricomycotina</taxon>
        <taxon>Agaricomycetes</taxon>
        <taxon>Polyporales</taxon>
        <taxon>Meruliaceae</taxon>
        <taxon>Hermanssonia</taxon>
    </lineage>
</organism>
<dbReference type="PANTHER" id="PTHR19306">
    <property type="entry name" value="STRUCTURAL MAINTENANCE OF CHROMOSOMES 5,6 SMC5, SMC6"/>
    <property type="match status" value="1"/>
</dbReference>
<dbReference type="GO" id="GO:0005524">
    <property type="term" value="F:ATP binding"/>
    <property type="evidence" value="ECO:0007669"/>
    <property type="project" value="UniProtKB-KW"/>
</dbReference>
<feature type="compositionally biased region" description="Acidic residues" evidence="13">
    <location>
        <begin position="46"/>
        <end position="70"/>
    </location>
</feature>
<dbReference type="EMBL" id="SGPJ01000193">
    <property type="protein sequence ID" value="THG97038.1"/>
    <property type="molecule type" value="Genomic_DNA"/>
</dbReference>
<feature type="coiled-coil region" evidence="12">
    <location>
        <begin position="415"/>
        <end position="485"/>
    </location>
</feature>
<dbReference type="AlphaFoldDB" id="A0A4S4KFT6"/>
<evidence type="ECO:0000313" key="16">
    <source>
        <dbReference type="Proteomes" id="UP000309038"/>
    </source>
</evidence>
<dbReference type="Gene3D" id="3.40.50.300">
    <property type="entry name" value="P-loop containing nucleotide triphosphate hydrolases"/>
    <property type="match status" value="2"/>
</dbReference>
<keyword evidence="4" id="KW-0158">Chromosome</keyword>
<name>A0A4S4KFT6_9APHY</name>
<protein>
    <recommendedName>
        <fullName evidence="14">RecF/RecN/SMC N-terminal domain-containing protein</fullName>
    </recommendedName>
</protein>
<dbReference type="SUPFAM" id="SSF52540">
    <property type="entry name" value="P-loop containing nucleoside triphosphate hydrolases"/>
    <property type="match status" value="1"/>
</dbReference>
<feature type="coiled-coil region" evidence="12">
    <location>
        <begin position="710"/>
        <end position="850"/>
    </location>
</feature>
<evidence type="ECO:0000256" key="4">
    <source>
        <dbReference type="ARBA" id="ARBA00022454"/>
    </source>
</evidence>
<keyword evidence="8 12" id="KW-0175">Coiled coil</keyword>
<evidence type="ECO:0000256" key="12">
    <source>
        <dbReference type="SAM" id="Coils"/>
    </source>
</evidence>
<keyword evidence="6" id="KW-0227">DNA damage</keyword>
<evidence type="ECO:0000313" key="15">
    <source>
        <dbReference type="EMBL" id="THG97038.1"/>
    </source>
</evidence>
<feature type="coiled-coil region" evidence="12">
    <location>
        <begin position="294"/>
        <end position="367"/>
    </location>
</feature>
<comment type="caution">
    <text evidence="15">The sequence shown here is derived from an EMBL/GenBank/DDBJ whole genome shotgun (WGS) entry which is preliminary data.</text>
</comment>
<evidence type="ECO:0000256" key="7">
    <source>
        <dbReference type="ARBA" id="ARBA00022840"/>
    </source>
</evidence>
<keyword evidence="11" id="KW-0539">Nucleus</keyword>
<evidence type="ECO:0000256" key="5">
    <source>
        <dbReference type="ARBA" id="ARBA00022741"/>
    </source>
</evidence>
<evidence type="ECO:0000256" key="2">
    <source>
        <dbReference type="ARBA" id="ARBA00004286"/>
    </source>
</evidence>
<evidence type="ECO:0000256" key="6">
    <source>
        <dbReference type="ARBA" id="ARBA00022763"/>
    </source>
</evidence>